<sequence length="151" mass="17225">MIRQFLDLHRNLRTNEKCFDPQSWGTFDNQELGLFLNLMILWTSILPNLVSDIPSFPQLSASRMNDTIFDPGIEKNTFLRAGGISNSSVLSIALLRKTKFRDLSRACGLRHLTKPFLANHLVFDDLRLDTILEVDGLLYGIKRVLEAIVVH</sequence>
<dbReference type="Proteomes" id="UP001151760">
    <property type="component" value="Unassembled WGS sequence"/>
</dbReference>
<accession>A0ABQ4YIW9</accession>
<organism evidence="1 2">
    <name type="scientific">Tanacetum coccineum</name>
    <dbReference type="NCBI Taxonomy" id="301880"/>
    <lineage>
        <taxon>Eukaryota</taxon>
        <taxon>Viridiplantae</taxon>
        <taxon>Streptophyta</taxon>
        <taxon>Embryophyta</taxon>
        <taxon>Tracheophyta</taxon>
        <taxon>Spermatophyta</taxon>
        <taxon>Magnoliopsida</taxon>
        <taxon>eudicotyledons</taxon>
        <taxon>Gunneridae</taxon>
        <taxon>Pentapetalae</taxon>
        <taxon>asterids</taxon>
        <taxon>campanulids</taxon>
        <taxon>Asterales</taxon>
        <taxon>Asteraceae</taxon>
        <taxon>Asteroideae</taxon>
        <taxon>Anthemideae</taxon>
        <taxon>Anthemidinae</taxon>
        <taxon>Tanacetum</taxon>
    </lineage>
</organism>
<reference evidence="1" key="2">
    <citation type="submission" date="2022-01" db="EMBL/GenBank/DDBJ databases">
        <authorList>
            <person name="Yamashiro T."/>
            <person name="Shiraishi A."/>
            <person name="Satake H."/>
            <person name="Nakayama K."/>
        </authorList>
    </citation>
    <scope>NUCLEOTIDE SEQUENCE</scope>
</reference>
<dbReference type="EMBL" id="BQNB010010473">
    <property type="protein sequence ID" value="GJS77779.1"/>
    <property type="molecule type" value="Genomic_DNA"/>
</dbReference>
<reference evidence="1" key="1">
    <citation type="journal article" date="2022" name="Int. J. Mol. Sci.">
        <title>Draft Genome of Tanacetum Coccineum: Genomic Comparison of Closely Related Tanacetum-Family Plants.</title>
        <authorList>
            <person name="Yamashiro T."/>
            <person name="Shiraishi A."/>
            <person name="Nakayama K."/>
            <person name="Satake H."/>
        </authorList>
    </citation>
    <scope>NUCLEOTIDE SEQUENCE</scope>
</reference>
<comment type="caution">
    <text evidence="1">The sequence shown here is derived from an EMBL/GenBank/DDBJ whole genome shotgun (WGS) entry which is preliminary data.</text>
</comment>
<gene>
    <name evidence="1" type="ORF">Tco_0727660</name>
</gene>
<proteinExistence type="predicted"/>
<evidence type="ECO:0000313" key="2">
    <source>
        <dbReference type="Proteomes" id="UP001151760"/>
    </source>
</evidence>
<protein>
    <submittedName>
        <fullName evidence="1">Uncharacterized protein</fullName>
    </submittedName>
</protein>
<name>A0ABQ4YIW9_9ASTR</name>
<evidence type="ECO:0000313" key="1">
    <source>
        <dbReference type="EMBL" id="GJS77779.1"/>
    </source>
</evidence>
<keyword evidence="2" id="KW-1185">Reference proteome</keyword>